<evidence type="ECO:0000256" key="1">
    <source>
        <dbReference type="ARBA" id="ARBA00004141"/>
    </source>
</evidence>
<dbReference type="GO" id="GO:0000139">
    <property type="term" value="C:Golgi membrane"/>
    <property type="evidence" value="ECO:0000318"/>
    <property type="project" value="GO_Central"/>
</dbReference>
<dbReference type="SMR" id="A2F5D1"/>
<keyword evidence="8" id="KW-1185">Reference proteome</keyword>
<dbReference type="InParanoid" id="A2F5D1"/>
<dbReference type="KEGG" id="tva:4757714"/>
<dbReference type="OrthoDB" id="438495at2759"/>
<feature type="transmembrane region" description="Helical" evidence="6">
    <location>
        <begin position="56"/>
        <end position="74"/>
    </location>
</feature>
<dbReference type="AlphaFoldDB" id="A2F5D1"/>
<dbReference type="GO" id="GO:0055085">
    <property type="term" value="P:transmembrane transport"/>
    <property type="evidence" value="ECO:0000318"/>
    <property type="project" value="GO_Central"/>
</dbReference>
<evidence type="ECO:0000313" key="8">
    <source>
        <dbReference type="Proteomes" id="UP000001542"/>
    </source>
</evidence>
<name>A2F5D1_TRIV3</name>
<evidence type="ECO:0000256" key="4">
    <source>
        <dbReference type="ARBA" id="ARBA00022989"/>
    </source>
</evidence>
<evidence type="ECO:0000256" key="3">
    <source>
        <dbReference type="ARBA" id="ARBA00022692"/>
    </source>
</evidence>
<dbReference type="VEuPathDB" id="TrichDB:TVAG_222550"/>
<feature type="transmembrane region" description="Helical" evidence="6">
    <location>
        <begin position="110"/>
        <end position="128"/>
    </location>
</feature>
<accession>A2F5D1</accession>
<keyword evidence="4 6" id="KW-1133">Transmembrane helix</keyword>
<dbReference type="STRING" id="5722.A2F5D1"/>
<keyword evidence="3 6" id="KW-0812">Transmembrane</keyword>
<proteinExistence type="predicted"/>
<sequence length="320" mass="36153">MMISFSIQSLARYQLILEYKLSNPNFLTFLQLSSFLFSSIYVVYRISKKQFELSRYYNVIFISILVTVAMILTNYSSFKLTESTQILFRSPRLIPIMISNIFIFQKSHSILVVLGICCMVCALVAFAIDEFSEVAHFDMRGIIATMFSICIDSFASNLEEKVLMEDDAGIYPTLCLVFGLSNIYMIIFNIFNGDFLNGLSIIHKYPECIPYVALFTLSGHFGFYILFNITKRYGCIAGCALVSIGKPIMSFIRQPKFTHMTFFSIILLSFGIMLNVISVSLGKSVDYVETKDQAAVAQFPLIAEEESADNDDDVDDGPLT</sequence>
<dbReference type="GO" id="GO:0005789">
    <property type="term" value="C:endoplasmic reticulum membrane"/>
    <property type="evidence" value="ECO:0000318"/>
    <property type="project" value="GO_Central"/>
</dbReference>
<feature type="transmembrane region" description="Helical" evidence="6">
    <location>
        <begin position="258"/>
        <end position="281"/>
    </location>
</feature>
<dbReference type="VEuPathDB" id="TrichDB:TVAGG3_1031890"/>
<dbReference type="InterPro" id="IPR013657">
    <property type="entry name" value="SCL35B1-4/HUT1"/>
</dbReference>
<dbReference type="Proteomes" id="UP000001542">
    <property type="component" value="Unassembled WGS sequence"/>
</dbReference>
<feature type="transmembrane region" description="Helical" evidence="6">
    <location>
        <begin position="211"/>
        <end position="227"/>
    </location>
</feature>
<dbReference type="PANTHER" id="PTHR10778:SF8">
    <property type="entry name" value="ADENOSINE 3'-PHOSPHO 5'-PHOSPHOSULFATE TRANSPORTER 2"/>
    <property type="match status" value="1"/>
</dbReference>
<keyword evidence="5 6" id="KW-0472">Membrane</keyword>
<organism evidence="7 8">
    <name type="scientific">Trichomonas vaginalis (strain ATCC PRA-98 / G3)</name>
    <dbReference type="NCBI Taxonomy" id="412133"/>
    <lineage>
        <taxon>Eukaryota</taxon>
        <taxon>Metamonada</taxon>
        <taxon>Parabasalia</taxon>
        <taxon>Trichomonadida</taxon>
        <taxon>Trichomonadidae</taxon>
        <taxon>Trichomonas</taxon>
    </lineage>
</organism>
<evidence type="ECO:0000256" key="5">
    <source>
        <dbReference type="ARBA" id="ARBA00023136"/>
    </source>
</evidence>
<dbReference type="PANTHER" id="PTHR10778">
    <property type="entry name" value="SOLUTE CARRIER FAMILY 35 MEMBER B"/>
    <property type="match status" value="1"/>
</dbReference>
<protein>
    <submittedName>
        <fullName evidence="7">Uncharacterized protein</fullName>
    </submittedName>
</protein>
<comment type="subcellular location">
    <subcellularLocation>
        <location evidence="1">Membrane</location>
        <topology evidence="1">Multi-pass membrane protein</topology>
    </subcellularLocation>
</comment>
<dbReference type="RefSeq" id="XP_001312824.1">
    <property type="nucleotide sequence ID" value="XM_001312823.1"/>
</dbReference>
<feature type="transmembrane region" description="Helical" evidence="6">
    <location>
        <begin position="170"/>
        <end position="191"/>
    </location>
</feature>
<evidence type="ECO:0000313" key="7">
    <source>
        <dbReference type="EMBL" id="EAX99894.1"/>
    </source>
</evidence>
<dbReference type="GO" id="GO:0046964">
    <property type="term" value="F:3'-phosphoadenosine 5'-phosphosulfate transmembrane transporter activity"/>
    <property type="evidence" value="ECO:0000318"/>
    <property type="project" value="GO_Central"/>
</dbReference>
<reference evidence="7" key="2">
    <citation type="journal article" date="2007" name="Science">
        <title>Draft genome sequence of the sexually transmitted pathogen Trichomonas vaginalis.</title>
        <authorList>
            <person name="Carlton J.M."/>
            <person name="Hirt R.P."/>
            <person name="Silva J.C."/>
            <person name="Delcher A.L."/>
            <person name="Schatz M."/>
            <person name="Zhao Q."/>
            <person name="Wortman J.R."/>
            <person name="Bidwell S.L."/>
            <person name="Alsmark U.C.M."/>
            <person name="Besteiro S."/>
            <person name="Sicheritz-Ponten T."/>
            <person name="Noel C.J."/>
            <person name="Dacks J.B."/>
            <person name="Foster P.G."/>
            <person name="Simillion C."/>
            <person name="Van de Peer Y."/>
            <person name="Miranda-Saavedra D."/>
            <person name="Barton G.J."/>
            <person name="Westrop G.D."/>
            <person name="Mueller S."/>
            <person name="Dessi D."/>
            <person name="Fiori P.L."/>
            <person name="Ren Q."/>
            <person name="Paulsen I."/>
            <person name="Zhang H."/>
            <person name="Bastida-Corcuera F.D."/>
            <person name="Simoes-Barbosa A."/>
            <person name="Brown M.T."/>
            <person name="Hayes R.D."/>
            <person name="Mukherjee M."/>
            <person name="Okumura C.Y."/>
            <person name="Schneider R."/>
            <person name="Smith A.J."/>
            <person name="Vanacova S."/>
            <person name="Villalvazo M."/>
            <person name="Haas B.J."/>
            <person name="Pertea M."/>
            <person name="Feldblyum T.V."/>
            <person name="Utterback T.R."/>
            <person name="Shu C.L."/>
            <person name="Osoegawa K."/>
            <person name="de Jong P.J."/>
            <person name="Hrdy I."/>
            <person name="Horvathova L."/>
            <person name="Zubacova Z."/>
            <person name="Dolezal P."/>
            <person name="Malik S.B."/>
            <person name="Logsdon J.M. Jr."/>
            <person name="Henze K."/>
            <person name="Gupta A."/>
            <person name="Wang C.C."/>
            <person name="Dunne R.L."/>
            <person name="Upcroft J.A."/>
            <person name="Upcroft P."/>
            <person name="White O."/>
            <person name="Salzberg S.L."/>
            <person name="Tang P."/>
            <person name="Chiu C.-H."/>
            <person name="Lee Y.-S."/>
            <person name="Embley T.M."/>
            <person name="Coombs G.H."/>
            <person name="Mottram J.C."/>
            <person name="Tachezy J."/>
            <person name="Fraser-Liggett C.M."/>
            <person name="Johnson P.J."/>
        </authorList>
    </citation>
    <scope>NUCLEOTIDE SEQUENCE [LARGE SCALE GENOMIC DNA]</scope>
    <source>
        <strain evidence="7">G3</strain>
    </source>
</reference>
<dbReference type="GO" id="GO:0046963">
    <property type="term" value="P:3'-phosphoadenosine 5'-phosphosulfate transport"/>
    <property type="evidence" value="ECO:0000318"/>
    <property type="project" value="GO_Central"/>
</dbReference>
<dbReference type="EMBL" id="DS113621">
    <property type="protein sequence ID" value="EAX99894.1"/>
    <property type="molecule type" value="Genomic_DNA"/>
</dbReference>
<reference evidence="7" key="1">
    <citation type="submission" date="2006-10" db="EMBL/GenBank/DDBJ databases">
        <authorList>
            <person name="Amadeo P."/>
            <person name="Zhao Q."/>
            <person name="Wortman J."/>
            <person name="Fraser-Liggett C."/>
            <person name="Carlton J."/>
        </authorList>
    </citation>
    <scope>NUCLEOTIDE SEQUENCE</scope>
    <source>
        <strain evidence="7">G3</strain>
    </source>
</reference>
<dbReference type="Pfam" id="PF08449">
    <property type="entry name" value="UAA"/>
    <property type="match status" value="1"/>
</dbReference>
<feature type="transmembrane region" description="Helical" evidence="6">
    <location>
        <begin position="26"/>
        <end position="44"/>
    </location>
</feature>
<dbReference type="eggNOG" id="KOG1582">
    <property type="taxonomic scope" value="Eukaryota"/>
</dbReference>
<gene>
    <name evidence="7" type="ORF">TVAG_222550</name>
</gene>
<evidence type="ECO:0000256" key="6">
    <source>
        <dbReference type="SAM" id="Phobius"/>
    </source>
</evidence>
<keyword evidence="2" id="KW-0813">Transport</keyword>
<evidence type="ECO:0000256" key="2">
    <source>
        <dbReference type="ARBA" id="ARBA00022448"/>
    </source>
</evidence>